<feature type="chain" id="PRO_5043516775" evidence="1">
    <location>
        <begin position="21"/>
        <end position="133"/>
    </location>
</feature>
<name>A0AAV1WM90_LUPLU</name>
<keyword evidence="3" id="KW-1185">Reference proteome</keyword>
<evidence type="ECO:0000313" key="2">
    <source>
        <dbReference type="EMBL" id="CAL0310444.1"/>
    </source>
</evidence>
<feature type="signal peptide" evidence="1">
    <location>
        <begin position="1"/>
        <end position="20"/>
    </location>
</feature>
<sequence>MNASLVSFSFFLILLVFASGAKFEIERQDSQINGVDCKVNSDCSGCICGRNAHCACCDTGTCVCFRIDVPILKYEILNPDAEINNPKCKVTGSSGCKRCICGKIGPCSCCVDGVCACYRIDFNQTMSHTSIMY</sequence>
<accession>A0AAV1WM90</accession>
<dbReference type="Proteomes" id="UP001497480">
    <property type="component" value="Unassembled WGS sequence"/>
</dbReference>
<dbReference type="AlphaFoldDB" id="A0AAV1WM90"/>
<reference evidence="2 3" key="1">
    <citation type="submission" date="2024-03" db="EMBL/GenBank/DDBJ databases">
        <authorList>
            <person name="Martinez-Hernandez J."/>
        </authorList>
    </citation>
    <scope>NUCLEOTIDE SEQUENCE [LARGE SCALE GENOMIC DNA]</scope>
</reference>
<gene>
    <name evidence="2" type="ORF">LLUT_LOCUS11504</name>
</gene>
<evidence type="ECO:0000313" key="3">
    <source>
        <dbReference type="Proteomes" id="UP001497480"/>
    </source>
</evidence>
<comment type="caution">
    <text evidence="2">The sequence shown here is derived from an EMBL/GenBank/DDBJ whole genome shotgun (WGS) entry which is preliminary data.</text>
</comment>
<dbReference type="EMBL" id="CAXHTB010000008">
    <property type="protein sequence ID" value="CAL0310444.1"/>
    <property type="molecule type" value="Genomic_DNA"/>
</dbReference>
<keyword evidence="1" id="KW-0732">Signal</keyword>
<protein>
    <submittedName>
        <fullName evidence="2">Uncharacterized protein</fullName>
    </submittedName>
</protein>
<evidence type="ECO:0000256" key="1">
    <source>
        <dbReference type="SAM" id="SignalP"/>
    </source>
</evidence>
<proteinExistence type="predicted"/>
<organism evidence="2 3">
    <name type="scientific">Lupinus luteus</name>
    <name type="common">European yellow lupine</name>
    <dbReference type="NCBI Taxonomy" id="3873"/>
    <lineage>
        <taxon>Eukaryota</taxon>
        <taxon>Viridiplantae</taxon>
        <taxon>Streptophyta</taxon>
        <taxon>Embryophyta</taxon>
        <taxon>Tracheophyta</taxon>
        <taxon>Spermatophyta</taxon>
        <taxon>Magnoliopsida</taxon>
        <taxon>eudicotyledons</taxon>
        <taxon>Gunneridae</taxon>
        <taxon>Pentapetalae</taxon>
        <taxon>rosids</taxon>
        <taxon>fabids</taxon>
        <taxon>Fabales</taxon>
        <taxon>Fabaceae</taxon>
        <taxon>Papilionoideae</taxon>
        <taxon>50 kb inversion clade</taxon>
        <taxon>genistoids sensu lato</taxon>
        <taxon>core genistoids</taxon>
        <taxon>Genisteae</taxon>
        <taxon>Lupinus</taxon>
    </lineage>
</organism>